<dbReference type="EMBL" id="AP024233">
    <property type="protein sequence ID" value="BCO09657.1"/>
    <property type="molecule type" value="Genomic_DNA"/>
</dbReference>
<evidence type="ECO:0000313" key="11">
    <source>
        <dbReference type="EMBL" id="BCO09657.1"/>
    </source>
</evidence>
<name>A0A915XK82_9BACT</name>
<keyword evidence="4 10" id="KW-1133">Transmembrane helix</keyword>
<keyword evidence="2" id="KW-0813">Transport</keyword>
<evidence type="ECO:0000256" key="9">
    <source>
        <dbReference type="ARBA" id="ARBA00023303"/>
    </source>
</evidence>
<dbReference type="GO" id="GO:0034707">
    <property type="term" value="C:chloride channel complex"/>
    <property type="evidence" value="ECO:0007669"/>
    <property type="project" value="UniProtKB-KW"/>
</dbReference>
<dbReference type="Pfam" id="PF00654">
    <property type="entry name" value="Voltage_CLC"/>
    <property type="match status" value="1"/>
</dbReference>
<dbReference type="PANTHER" id="PTHR43427:SF6">
    <property type="entry name" value="CHLORIDE CHANNEL PROTEIN CLC-E"/>
    <property type="match status" value="1"/>
</dbReference>
<dbReference type="InterPro" id="IPR001807">
    <property type="entry name" value="ClC"/>
</dbReference>
<evidence type="ECO:0000256" key="5">
    <source>
        <dbReference type="ARBA" id="ARBA00023065"/>
    </source>
</evidence>
<keyword evidence="12" id="KW-1185">Reference proteome</keyword>
<evidence type="ECO:0000256" key="1">
    <source>
        <dbReference type="ARBA" id="ARBA00004141"/>
    </source>
</evidence>
<evidence type="ECO:0008006" key="13">
    <source>
        <dbReference type="Google" id="ProtNLM"/>
    </source>
</evidence>
<keyword evidence="7" id="KW-0869">Chloride channel</keyword>
<evidence type="ECO:0000256" key="10">
    <source>
        <dbReference type="SAM" id="Phobius"/>
    </source>
</evidence>
<feature type="transmembrane region" description="Helical" evidence="10">
    <location>
        <begin position="16"/>
        <end position="34"/>
    </location>
</feature>
<keyword evidence="6 10" id="KW-0472">Membrane</keyword>
<dbReference type="Proteomes" id="UP001063350">
    <property type="component" value="Chromosome"/>
</dbReference>
<evidence type="ECO:0000256" key="2">
    <source>
        <dbReference type="ARBA" id="ARBA00022448"/>
    </source>
</evidence>
<dbReference type="SUPFAM" id="SSF81340">
    <property type="entry name" value="Clc chloride channel"/>
    <property type="match status" value="1"/>
</dbReference>
<gene>
    <name evidence="11" type="ORF">GF1_20330</name>
</gene>
<evidence type="ECO:0000313" key="12">
    <source>
        <dbReference type="Proteomes" id="UP001063350"/>
    </source>
</evidence>
<sequence length="175" mass="18457">MFTKLKIFLPGENTRLIITAACIGLMAGLAIIVFRSAVDLVHELIFVQGYELLRIGEGGWRRYLLPLLPVTGAVLLIPLSLLFPGEVNGYSFTNFLRRVNLENGVIKARTIFIKIVSTALTIGTGNSAGVEGPIATIGGALGSQIGQQTRVSGSRMKVYIAAGCAGGSPVSSTPP</sequence>
<dbReference type="PANTHER" id="PTHR43427">
    <property type="entry name" value="CHLORIDE CHANNEL PROTEIN CLC-E"/>
    <property type="match status" value="1"/>
</dbReference>
<organism evidence="11 12">
    <name type="scientific">Desulfolithobacter dissulfuricans</name>
    <dbReference type="NCBI Taxonomy" id="2795293"/>
    <lineage>
        <taxon>Bacteria</taxon>
        <taxon>Pseudomonadati</taxon>
        <taxon>Thermodesulfobacteriota</taxon>
        <taxon>Desulfobulbia</taxon>
        <taxon>Desulfobulbales</taxon>
        <taxon>Desulfobulbaceae</taxon>
        <taxon>Desulfolithobacter</taxon>
    </lineage>
</organism>
<comment type="subcellular location">
    <subcellularLocation>
        <location evidence="1">Membrane</location>
        <topology evidence="1">Multi-pass membrane protein</topology>
    </subcellularLocation>
</comment>
<dbReference type="AlphaFoldDB" id="A0A915XK82"/>
<evidence type="ECO:0000256" key="8">
    <source>
        <dbReference type="ARBA" id="ARBA00023214"/>
    </source>
</evidence>
<reference evidence="11" key="1">
    <citation type="submission" date="2020-12" db="EMBL/GenBank/DDBJ databases">
        <title>Desulfobium dissulfuricans gen. nov., sp. nov., a novel mesophilic, sulfate-reducing bacterium isolated from a deep-sea hydrothermal vent.</title>
        <authorList>
            <person name="Hashimoto Y."/>
            <person name="Tame A."/>
            <person name="Sawayama S."/>
            <person name="Miyazaki J."/>
            <person name="Takai K."/>
            <person name="Nakagawa S."/>
        </authorList>
    </citation>
    <scope>NUCLEOTIDE SEQUENCE</scope>
    <source>
        <strain evidence="11">GF1</strain>
    </source>
</reference>
<feature type="transmembrane region" description="Helical" evidence="10">
    <location>
        <begin position="63"/>
        <end position="83"/>
    </location>
</feature>
<dbReference type="KEGG" id="ddu:GF1_20330"/>
<evidence type="ECO:0000256" key="3">
    <source>
        <dbReference type="ARBA" id="ARBA00022692"/>
    </source>
</evidence>
<keyword evidence="8" id="KW-0868">Chloride</keyword>
<dbReference type="GO" id="GO:0005254">
    <property type="term" value="F:chloride channel activity"/>
    <property type="evidence" value="ECO:0007669"/>
    <property type="project" value="UniProtKB-KW"/>
</dbReference>
<evidence type="ECO:0000256" key="7">
    <source>
        <dbReference type="ARBA" id="ARBA00023173"/>
    </source>
</evidence>
<dbReference type="InterPro" id="IPR050368">
    <property type="entry name" value="ClC-type_chloride_channel"/>
</dbReference>
<evidence type="ECO:0000256" key="4">
    <source>
        <dbReference type="ARBA" id="ARBA00022989"/>
    </source>
</evidence>
<keyword evidence="9" id="KW-0407">Ion channel</keyword>
<protein>
    <recommendedName>
        <fullName evidence="13">Chloride channel protein</fullName>
    </recommendedName>
</protein>
<dbReference type="CDD" id="cd00400">
    <property type="entry name" value="Voltage_gated_ClC"/>
    <property type="match status" value="1"/>
</dbReference>
<dbReference type="InterPro" id="IPR014743">
    <property type="entry name" value="Cl-channel_core"/>
</dbReference>
<keyword evidence="5" id="KW-0406">Ion transport</keyword>
<dbReference type="Gene3D" id="1.10.3080.10">
    <property type="entry name" value="Clc chloride channel"/>
    <property type="match status" value="1"/>
</dbReference>
<evidence type="ECO:0000256" key="6">
    <source>
        <dbReference type="ARBA" id="ARBA00023136"/>
    </source>
</evidence>
<accession>A0A915XK82</accession>
<proteinExistence type="predicted"/>
<keyword evidence="3 10" id="KW-0812">Transmembrane</keyword>